<dbReference type="SUPFAM" id="SSF46785">
    <property type="entry name" value="Winged helix' DNA-binding domain"/>
    <property type="match status" value="1"/>
</dbReference>
<proteinExistence type="inferred from homology"/>
<evidence type="ECO:0000256" key="2">
    <source>
        <dbReference type="ARBA" id="ARBA00023015"/>
    </source>
</evidence>
<protein>
    <recommendedName>
        <fullName evidence="7">BlaI/MecI/CopY family transcriptional regulator</fullName>
    </recommendedName>
</protein>
<evidence type="ECO:0000313" key="6">
    <source>
        <dbReference type="Proteomes" id="UP001501057"/>
    </source>
</evidence>
<evidence type="ECO:0000256" key="3">
    <source>
        <dbReference type="ARBA" id="ARBA00023125"/>
    </source>
</evidence>
<sequence>MRSFGDLESRLMHALWPAEDGLTVHEVIDRLETPVAYTTAITVIERLRAKGWLTREKDGRAFRYVATRTESQYAAQLMGEALDEVDDRAGALLSFADQLTPAEAQRLREALARAEGEHR</sequence>
<dbReference type="Proteomes" id="UP001501057">
    <property type="component" value="Unassembled WGS sequence"/>
</dbReference>
<keyword evidence="4" id="KW-0804">Transcription</keyword>
<dbReference type="RefSeq" id="WP_344199040.1">
    <property type="nucleotide sequence ID" value="NZ_BAAAME010000002.1"/>
</dbReference>
<dbReference type="InterPro" id="IPR036390">
    <property type="entry name" value="WH_DNA-bd_sf"/>
</dbReference>
<evidence type="ECO:0000256" key="4">
    <source>
        <dbReference type="ARBA" id="ARBA00023163"/>
    </source>
</evidence>
<dbReference type="InterPro" id="IPR005650">
    <property type="entry name" value="BlaI_family"/>
</dbReference>
<gene>
    <name evidence="5" type="ORF">GCM10009710_13340</name>
</gene>
<reference evidence="5 6" key="1">
    <citation type="journal article" date="2019" name="Int. J. Syst. Evol. Microbiol.">
        <title>The Global Catalogue of Microorganisms (GCM) 10K type strain sequencing project: providing services to taxonomists for standard genome sequencing and annotation.</title>
        <authorList>
            <consortium name="The Broad Institute Genomics Platform"/>
            <consortium name="The Broad Institute Genome Sequencing Center for Infectious Disease"/>
            <person name="Wu L."/>
            <person name="Ma J."/>
        </authorList>
    </citation>
    <scope>NUCLEOTIDE SEQUENCE [LARGE SCALE GENOMIC DNA]</scope>
    <source>
        <strain evidence="5 6">JCM 13518</strain>
    </source>
</reference>
<dbReference type="Pfam" id="PF03965">
    <property type="entry name" value="Penicillinase_R"/>
    <property type="match status" value="1"/>
</dbReference>
<keyword evidence="3" id="KW-0238">DNA-binding</keyword>
<keyword evidence="2" id="KW-0805">Transcription regulation</keyword>
<comment type="caution">
    <text evidence="5">The sequence shown here is derived from an EMBL/GenBank/DDBJ whole genome shotgun (WGS) entry which is preliminary data.</text>
</comment>
<accession>A0ABN2JR13</accession>
<dbReference type="Gene3D" id="6.10.140.850">
    <property type="match status" value="1"/>
</dbReference>
<evidence type="ECO:0000256" key="1">
    <source>
        <dbReference type="ARBA" id="ARBA00011046"/>
    </source>
</evidence>
<dbReference type="EMBL" id="BAAAME010000002">
    <property type="protein sequence ID" value="GAA1733980.1"/>
    <property type="molecule type" value="Genomic_DNA"/>
</dbReference>
<dbReference type="Gene3D" id="1.10.10.10">
    <property type="entry name" value="Winged helix-like DNA-binding domain superfamily/Winged helix DNA-binding domain"/>
    <property type="match status" value="1"/>
</dbReference>
<name>A0ABN2JR13_9ACTN</name>
<keyword evidence="6" id="KW-1185">Reference proteome</keyword>
<dbReference type="InterPro" id="IPR036388">
    <property type="entry name" value="WH-like_DNA-bd_sf"/>
</dbReference>
<evidence type="ECO:0000313" key="5">
    <source>
        <dbReference type="EMBL" id="GAA1733980.1"/>
    </source>
</evidence>
<comment type="similarity">
    <text evidence="1">Belongs to the BlaI transcriptional regulatory family.</text>
</comment>
<organism evidence="5 6">
    <name type="scientific">Aeromicrobium alkaliterrae</name>
    <dbReference type="NCBI Taxonomy" id="302168"/>
    <lineage>
        <taxon>Bacteria</taxon>
        <taxon>Bacillati</taxon>
        <taxon>Actinomycetota</taxon>
        <taxon>Actinomycetes</taxon>
        <taxon>Propionibacteriales</taxon>
        <taxon>Nocardioidaceae</taxon>
        <taxon>Aeromicrobium</taxon>
    </lineage>
</organism>
<evidence type="ECO:0008006" key="7">
    <source>
        <dbReference type="Google" id="ProtNLM"/>
    </source>
</evidence>